<dbReference type="SUPFAM" id="SSF141868">
    <property type="entry name" value="EAL domain-like"/>
    <property type="match status" value="1"/>
</dbReference>
<dbReference type="SMART" id="SM00052">
    <property type="entry name" value="EAL"/>
    <property type="match status" value="1"/>
</dbReference>
<feature type="domain" description="CBS" evidence="4">
    <location>
        <begin position="273"/>
        <end position="332"/>
    </location>
</feature>
<dbReference type="PhylomeDB" id="Q2RPC0"/>
<dbReference type="InterPro" id="IPR035919">
    <property type="entry name" value="EAL_sf"/>
</dbReference>
<keyword evidence="1" id="KW-0129">CBS domain</keyword>
<dbReference type="NCBIfam" id="TIGR00254">
    <property type="entry name" value="GGDEF"/>
    <property type="match status" value="1"/>
</dbReference>
<dbReference type="InterPro" id="IPR043128">
    <property type="entry name" value="Rev_trsase/Diguanyl_cyclase"/>
</dbReference>
<gene>
    <name evidence="5" type="ordered locus">Rru_A3230</name>
</gene>
<dbReference type="SMART" id="SM00267">
    <property type="entry name" value="GGDEF"/>
    <property type="match status" value="1"/>
</dbReference>
<evidence type="ECO:0000256" key="1">
    <source>
        <dbReference type="PROSITE-ProRule" id="PRU00703"/>
    </source>
</evidence>
<dbReference type="InterPro" id="IPR029787">
    <property type="entry name" value="Nucleotide_cyclase"/>
</dbReference>
<dbReference type="InterPro" id="IPR046342">
    <property type="entry name" value="CBS_dom_sf"/>
</dbReference>
<dbReference type="SUPFAM" id="SSF54631">
    <property type="entry name" value="CBS-domain pair"/>
    <property type="match status" value="1"/>
</dbReference>
<dbReference type="KEGG" id="rru:Rru_A3230"/>
<dbReference type="eggNOG" id="COG1253">
    <property type="taxonomic scope" value="Bacteria"/>
</dbReference>
<dbReference type="InterPro" id="IPR001633">
    <property type="entry name" value="EAL_dom"/>
</dbReference>
<dbReference type="PANTHER" id="PTHR33121">
    <property type="entry name" value="CYCLIC DI-GMP PHOSPHODIESTERASE PDEF"/>
    <property type="match status" value="1"/>
</dbReference>
<organism evidence="5 6">
    <name type="scientific">Rhodospirillum rubrum (strain ATCC 11170 / ATH 1.1.1 / DSM 467 / LMG 4362 / NCIMB 8255 / S1)</name>
    <dbReference type="NCBI Taxonomy" id="269796"/>
    <lineage>
        <taxon>Bacteria</taxon>
        <taxon>Pseudomonadati</taxon>
        <taxon>Pseudomonadota</taxon>
        <taxon>Alphaproteobacteria</taxon>
        <taxon>Rhodospirillales</taxon>
        <taxon>Rhodospirillaceae</taxon>
        <taxon>Rhodospirillum</taxon>
    </lineage>
</organism>
<dbReference type="EMBL" id="CP000230">
    <property type="protein sequence ID" value="ABC24025.1"/>
    <property type="molecule type" value="Genomic_DNA"/>
</dbReference>
<feature type="domain" description="EAL" evidence="2">
    <location>
        <begin position="1"/>
        <end position="252"/>
    </location>
</feature>
<dbReference type="Pfam" id="PF00571">
    <property type="entry name" value="CBS"/>
    <property type="match status" value="1"/>
</dbReference>
<dbReference type="Proteomes" id="UP000001929">
    <property type="component" value="Chromosome"/>
</dbReference>
<dbReference type="CDD" id="cd01948">
    <property type="entry name" value="EAL"/>
    <property type="match status" value="1"/>
</dbReference>
<dbReference type="InterPro" id="IPR000644">
    <property type="entry name" value="CBS_dom"/>
</dbReference>
<dbReference type="PANTHER" id="PTHR33121:SF76">
    <property type="entry name" value="SIGNALING PROTEIN"/>
    <property type="match status" value="1"/>
</dbReference>
<dbReference type="RefSeq" id="WP_011390978.1">
    <property type="nucleotide sequence ID" value="NC_007643.1"/>
</dbReference>
<keyword evidence="6" id="KW-1185">Reference proteome</keyword>
<dbReference type="Gene3D" id="3.10.580.10">
    <property type="entry name" value="CBS-domain"/>
    <property type="match status" value="1"/>
</dbReference>
<evidence type="ECO:0000259" key="3">
    <source>
        <dbReference type="PROSITE" id="PS50887"/>
    </source>
</evidence>
<dbReference type="STRING" id="269796.Rru_A3230"/>
<dbReference type="PROSITE" id="PS51371">
    <property type="entry name" value="CBS"/>
    <property type="match status" value="1"/>
</dbReference>
<dbReference type="AlphaFoldDB" id="Q2RPC0"/>
<dbReference type="PROSITE" id="PS50883">
    <property type="entry name" value="EAL"/>
    <property type="match status" value="1"/>
</dbReference>
<accession>Q2RPC0</accession>
<reference evidence="5 6" key="1">
    <citation type="journal article" date="2011" name="Stand. Genomic Sci.">
        <title>Complete genome sequence of Rhodospirillum rubrum type strain (S1).</title>
        <authorList>
            <person name="Munk A.C."/>
            <person name="Copeland A."/>
            <person name="Lucas S."/>
            <person name="Lapidus A."/>
            <person name="Del Rio T.G."/>
            <person name="Barry K."/>
            <person name="Detter J.C."/>
            <person name="Hammon N."/>
            <person name="Israni S."/>
            <person name="Pitluck S."/>
            <person name="Brettin T."/>
            <person name="Bruce D."/>
            <person name="Han C."/>
            <person name="Tapia R."/>
            <person name="Gilna P."/>
            <person name="Schmutz J."/>
            <person name="Larimer F."/>
            <person name="Land M."/>
            <person name="Kyrpides N.C."/>
            <person name="Mavromatis K."/>
            <person name="Richardson P."/>
            <person name="Rohde M."/>
            <person name="Goker M."/>
            <person name="Klenk H.P."/>
            <person name="Zhang Y."/>
            <person name="Roberts G.P."/>
            <person name="Reslewic S."/>
            <person name="Schwartz D.C."/>
        </authorList>
    </citation>
    <scope>NUCLEOTIDE SEQUENCE [LARGE SCALE GENOMIC DNA]</scope>
    <source>
        <strain evidence="6">ATCC 11170 / ATH 1.1.1 / DSM 467 / LMG 4362 / NCIMB 8255 / S1</strain>
    </source>
</reference>
<dbReference type="Gene3D" id="3.20.20.450">
    <property type="entry name" value="EAL domain"/>
    <property type="match status" value="1"/>
</dbReference>
<dbReference type="PROSITE" id="PS50887">
    <property type="entry name" value="GGDEF"/>
    <property type="match status" value="1"/>
</dbReference>
<dbReference type="eggNOG" id="COG2200">
    <property type="taxonomic scope" value="Bacteria"/>
</dbReference>
<name>Q2RPC0_RHORT</name>
<evidence type="ECO:0000259" key="2">
    <source>
        <dbReference type="PROSITE" id="PS50883"/>
    </source>
</evidence>
<sequence length="594" mass="64450">MTVQASCVADLSSLGRDVALDPVISLRSGRVIGYQAVAGPPPGGREEDDLLLREAIEAAVWSSAIALFAAVSAGRDQRLFLGLDFGLVVRWPDMAARLAMLLDAHGVDRRVITLSLSERRSILDLGGGSGERALDRVAGAVVQMRGAVGSIALDGFGGGHAGLALLAAVKPDYVVLDPYFVSTQAIDQTRRLFLGHLVDVAHLLGAQVIAPQVEHLADYHACRDAGCDLVRGPVLAKPDRDPRRLPEVYPQVAALNATSQRRGRGDQHLVAAQMDEIDPLMISTKMADVFERFRRQKDRTFFPVVDERGEPLGIVREVDLKEYTYSLYGKDLIGNKALGRTLSAFLTRCPRVDIDTRAEKILEAFSTTPSSDGLIITQDGRYRGFLTAASLLRVINDKNLEVARDQNPLTRLPGNTVINTELGEILADDRQGASLVYLDFDHFKPFNDKYGFRQGDRAILLFADLLRSQLAEAGFFIGHVGGDDFFAALREGVPAAVTARIRALIDKFAADVTAFYDDETRQAGCVLARDRDGIERRLPLLSVSAALVHLAPGHAIGDLDRIGGVIARLKKAAKQSPCHLAETVAGPDILVEEL</sequence>
<dbReference type="Pfam" id="PF00563">
    <property type="entry name" value="EAL"/>
    <property type="match status" value="1"/>
</dbReference>
<evidence type="ECO:0000313" key="6">
    <source>
        <dbReference type="Proteomes" id="UP000001929"/>
    </source>
</evidence>
<protein>
    <submittedName>
        <fullName evidence="5">Diguanylate cyclase/phosphodiesterase</fullName>
    </submittedName>
</protein>
<dbReference type="Pfam" id="PF00990">
    <property type="entry name" value="GGDEF"/>
    <property type="match status" value="1"/>
</dbReference>
<dbReference type="InterPro" id="IPR000160">
    <property type="entry name" value="GGDEF_dom"/>
</dbReference>
<dbReference type="EnsemblBacteria" id="ABC24025">
    <property type="protein sequence ID" value="ABC24025"/>
    <property type="gene ID" value="Rru_A3230"/>
</dbReference>
<dbReference type="InterPro" id="IPR050706">
    <property type="entry name" value="Cyclic-di-GMP_PDE-like"/>
</dbReference>
<evidence type="ECO:0000259" key="4">
    <source>
        <dbReference type="PROSITE" id="PS51371"/>
    </source>
</evidence>
<dbReference type="HOGENOM" id="CLU_015702_2_1_5"/>
<dbReference type="PATRIC" id="fig|269796.9.peg.3345"/>
<dbReference type="SUPFAM" id="SSF55073">
    <property type="entry name" value="Nucleotide cyclase"/>
    <property type="match status" value="1"/>
</dbReference>
<feature type="domain" description="GGDEF" evidence="3">
    <location>
        <begin position="431"/>
        <end position="561"/>
    </location>
</feature>
<dbReference type="Gene3D" id="3.30.70.270">
    <property type="match status" value="1"/>
</dbReference>
<dbReference type="GO" id="GO:0071111">
    <property type="term" value="F:cyclic-guanylate-specific phosphodiesterase activity"/>
    <property type="evidence" value="ECO:0007669"/>
    <property type="project" value="InterPro"/>
</dbReference>
<dbReference type="eggNOG" id="COG2199">
    <property type="taxonomic scope" value="Bacteria"/>
</dbReference>
<evidence type="ECO:0000313" key="5">
    <source>
        <dbReference type="EMBL" id="ABC24025.1"/>
    </source>
</evidence>
<proteinExistence type="predicted"/>